<dbReference type="PROSITE" id="PS51257">
    <property type="entry name" value="PROKAR_LIPOPROTEIN"/>
    <property type="match status" value="1"/>
</dbReference>
<reference evidence="1 2" key="1">
    <citation type="submission" date="2021-01" db="EMBL/GenBank/DDBJ databases">
        <title>Genomics of switchgrass bacterial isolates.</title>
        <authorList>
            <person name="Shade A."/>
        </authorList>
    </citation>
    <scope>NUCLEOTIDE SEQUENCE [LARGE SCALE GENOMIC DNA]</scope>
    <source>
        <strain evidence="1 2">PvP111</strain>
    </source>
</reference>
<dbReference type="EMBL" id="JAFBBK010000001">
    <property type="protein sequence ID" value="MBM7413711.1"/>
    <property type="molecule type" value="Genomic_DNA"/>
</dbReference>
<protein>
    <recommendedName>
        <fullName evidence="3">Large secreted protein</fullName>
    </recommendedName>
</protein>
<comment type="caution">
    <text evidence="1">The sequence shown here is derived from an EMBL/GenBank/DDBJ whole genome shotgun (WGS) entry which is preliminary data.</text>
</comment>
<proteinExistence type="predicted"/>
<evidence type="ECO:0000313" key="1">
    <source>
        <dbReference type="EMBL" id="MBM7413711.1"/>
    </source>
</evidence>
<organism evidence="1 2">
    <name type="scientific">Rhodococcoides corynebacterioides</name>
    <dbReference type="NCBI Taxonomy" id="53972"/>
    <lineage>
        <taxon>Bacteria</taxon>
        <taxon>Bacillati</taxon>
        <taxon>Actinomycetota</taxon>
        <taxon>Actinomycetes</taxon>
        <taxon>Mycobacteriales</taxon>
        <taxon>Nocardiaceae</taxon>
        <taxon>Rhodococcoides</taxon>
    </lineage>
</organism>
<evidence type="ECO:0000313" key="2">
    <source>
        <dbReference type="Proteomes" id="UP000703038"/>
    </source>
</evidence>
<accession>A0ABS2KP19</accession>
<sequence>MRSFALGLLLCVALGGCGSSDPGDVGDLETGAASPTDLVPVPGSPPVPHEVSADQVGTEFTPGASLVMAQSTPFEAWTALPGNRIAVHFVTGTPECYGADATVEETEETVVVTVRTGTLESAKDKSCIMIAVYGTMELQLAAPVGTRTVLNGT</sequence>
<evidence type="ECO:0008006" key="3">
    <source>
        <dbReference type="Google" id="ProtNLM"/>
    </source>
</evidence>
<dbReference type="Proteomes" id="UP000703038">
    <property type="component" value="Unassembled WGS sequence"/>
</dbReference>
<keyword evidence="2" id="KW-1185">Reference proteome</keyword>
<gene>
    <name evidence="1" type="ORF">JOE42_000444</name>
</gene>
<name>A0ABS2KP19_9NOCA</name>
<dbReference type="RefSeq" id="WP_204866405.1">
    <property type="nucleotide sequence ID" value="NZ_JAFBBK010000001.1"/>
</dbReference>